<dbReference type="InterPro" id="IPR024171">
    <property type="entry name" value="SRK-like_kinase"/>
</dbReference>
<evidence type="ECO:0000259" key="21">
    <source>
        <dbReference type="PROSITE" id="PS50011"/>
    </source>
</evidence>
<dbReference type="AlphaFoldDB" id="A0A1S4C860"/>
<dbReference type="Pfam" id="PF01453">
    <property type="entry name" value="B_lectin"/>
    <property type="match status" value="1"/>
</dbReference>
<evidence type="ECO:0000256" key="12">
    <source>
        <dbReference type="ARBA" id="ARBA00023136"/>
    </source>
</evidence>
<evidence type="ECO:0000313" key="24">
    <source>
        <dbReference type="RefSeq" id="XP_016497296.1"/>
    </source>
</evidence>
<keyword evidence="10 18" id="KW-0067">ATP-binding</keyword>
<dbReference type="KEGG" id="nta:107816124"/>
<dbReference type="SUPFAM" id="SSF51110">
    <property type="entry name" value="alpha-D-mannose-specific plant lectins"/>
    <property type="match status" value="2"/>
</dbReference>
<dbReference type="SMART" id="SM00220">
    <property type="entry name" value="S_TKc"/>
    <property type="match status" value="1"/>
</dbReference>
<dbReference type="PROSITE" id="PS00108">
    <property type="entry name" value="PROTEIN_KINASE_ST"/>
    <property type="match status" value="1"/>
</dbReference>
<dbReference type="STRING" id="4097.A0A1S4C860"/>
<dbReference type="Gene3D" id="2.90.10.10">
    <property type="entry name" value="Bulb-type lectin domain"/>
    <property type="match status" value="2"/>
</dbReference>
<feature type="transmembrane region" description="Helical" evidence="20">
    <location>
        <begin position="445"/>
        <end position="471"/>
    </location>
</feature>
<keyword evidence="9 18" id="KW-0418">Kinase</keyword>
<dbReference type="InterPro" id="IPR017441">
    <property type="entry name" value="Protein_kinase_ATP_BS"/>
</dbReference>
<feature type="domain" description="Bulb-type lectin" evidence="22">
    <location>
        <begin position="162"/>
        <end position="288"/>
    </location>
</feature>
<name>A0A1S4C860_TOBAC</name>
<evidence type="ECO:0000256" key="18">
    <source>
        <dbReference type="PIRNR" id="PIRNR000641"/>
    </source>
</evidence>
<evidence type="ECO:0000256" key="19">
    <source>
        <dbReference type="PROSITE-ProRule" id="PRU10141"/>
    </source>
</evidence>
<evidence type="ECO:0000256" key="4">
    <source>
        <dbReference type="ARBA" id="ARBA00022679"/>
    </source>
</evidence>
<keyword evidence="2 18" id="KW-0723">Serine/threonine-protein kinase</keyword>
<dbReference type="Gene3D" id="3.30.200.20">
    <property type="entry name" value="Phosphorylase Kinase, domain 1"/>
    <property type="match status" value="1"/>
</dbReference>
<dbReference type="InterPro" id="IPR008271">
    <property type="entry name" value="Ser/Thr_kinase_AS"/>
</dbReference>
<dbReference type="InterPro" id="IPR000719">
    <property type="entry name" value="Prot_kinase_dom"/>
</dbReference>
<keyword evidence="12 20" id="KW-0472">Membrane</keyword>
<evidence type="ECO:0000256" key="6">
    <source>
        <dbReference type="ARBA" id="ARBA00022729"/>
    </source>
</evidence>
<keyword evidence="4 18" id="KW-0808">Transferase</keyword>
<evidence type="ECO:0000256" key="13">
    <source>
        <dbReference type="ARBA" id="ARBA00023157"/>
    </source>
</evidence>
<accession>A0A1S4C860</accession>
<evidence type="ECO:0000256" key="3">
    <source>
        <dbReference type="ARBA" id="ARBA00022536"/>
    </source>
</evidence>
<dbReference type="FunFam" id="2.90.10.30:FF:000001">
    <property type="entry name" value="Serine/threonine-protein kinase"/>
    <property type="match status" value="1"/>
</dbReference>
<protein>
    <recommendedName>
        <fullName evidence="18">Receptor-like serine/threonine-protein kinase</fullName>
        <ecNumber evidence="18">2.7.11.1</ecNumber>
    </recommendedName>
</protein>
<dbReference type="CDD" id="cd14066">
    <property type="entry name" value="STKc_IRAK"/>
    <property type="match status" value="1"/>
</dbReference>
<feature type="domain" description="Protein kinase" evidence="21">
    <location>
        <begin position="508"/>
        <end position="779"/>
    </location>
</feature>
<keyword evidence="6" id="KW-0732">Signal</keyword>
<organism evidence="23 24">
    <name type="scientific">Nicotiana tabacum</name>
    <name type="common">Common tobacco</name>
    <dbReference type="NCBI Taxonomy" id="4097"/>
    <lineage>
        <taxon>Eukaryota</taxon>
        <taxon>Viridiplantae</taxon>
        <taxon>Streptophyta</taxon>
        <taxon>Embryophyta</taxon>
        <taxon>Tracheophyta</taxon>
        <taxon>Spermatophyta</taxon>
        <taxon>Magnoliopsida</taxon>
        <taxon>eudicotyledons</taxon>
        <taxon>Gunneridae</taxon>
        <taxon>Pentapetalae</taxon>
        <taxon>asterids</taxon>
        <taxon>lamiids</taxon>
        <taxon>Solanales</taxon>
        <taxon>Solanaceae</taxon>
        <taxon>Nicotianoideae</taxon>
        <taxon>Nicotianeae</taxon>
        <taxon>Nicotiana</taxon>
    </lineage>
</organism>
<evidence type="ECO:0000256" key="7">
    <source>
        <dbReference type="ARBA" id="ARBA00022734"/>
    </source>
</evidence>
<dbReference type="InterPro" id="IPR051343">
    <property type="entry name" value="G-type_lectin_kinases/EP1-like"/>
</dbReference>
<dbReference type="OMA" id="QYLHEDI"/>
<sequence length="791" mass="88299">MLKVKTCAAFSYSNIMSLYFFLVLYVIFGSARAQSKPRNTIGLGSSLHPTTQPTAWYSASGHFAFGFYPQGSGYKVGIWLVGGSNNNDTIVWTAFRDDPEISADSTLAFIDGKVILKTSNEEDKTIASSSESAYYANLLDNGNFVLYNQDHESIYESFNSPGDTILGGQILASGVKLISSFSSTNHSSGRFRLVMQGDGNLVAYPKNLNEAVDAYWASQVYCSGCRNHLLLNSTGILLLINDTDSSVIRRLYSPLMQKNTGIYRATLDHDGNFRLYSHEFDSNGNSKIRLEWEAIDDLCLVKGFCGLNSFCVTTHNVHSCMCLPGSYLKENDPSFGDCQRNFTRGKCIHGKEDSSVYKITTTTNLTWDDPPYFATSFLGKEDCVKSCFEDCDCDAALFDENGQCMKHKLPLRYVKGAPEGSHTGFFKVSNIVVQNPTTDSVKPPWVVILVLSISFVLYLGTALALSGFYVFKFRIIKYRKLLQTGTTGLTKNFILRTCSYRELKQATDGFKEELGKGAFGAVYKGSFDKGKNLVAVKRLEKVVDEGEREFRAEMKSIGRTRHRNLVRLLGYCAEGSKRALVYEYMSNGCLANLLFRGATRPDWNVRVNIALDVARGILYLHEECEAPIIHCDIKPQNILLDELLTAKISDFGLAKLLMPDQTRTFTGVRGTRGYLAPEWQTNAPISVKVDVYSYGIVLLEIICCRRNIEVYVTKIEEIELSKWAYSCLVESEIDKLVGSEEVDKNTLERMISVAIWCIQDEPALRPPMKQVLQMLQGIIDIPIPPCPISSS</sequence>
<keyword evidence="7" id="KW-0430">Lectin</keyword>
<dbReference type="FunFam" id="1.10.510.10:FF:000237">
    <property type="entry name" value="G-type lectin S-receptor-like serine/threonine-protein kinase"/>
    <property type="match status" value="1"/>
</dbReference>
<gene>
    <name evidence="24" type="primary">LOC107816124</name>
</gene>
<comment type="subcellular location">
    <subcellularLocation>
        <location evidence="1">Membrane</location>
        <topology evidence="1">Single-pass type I membrane protein</topology>
    </subcellularLocation>
</comment>
<comment type="similarity">
    <text evidence="18">Belongs to the protein kinase superfamily. Ser/Thr protein kinase family.</text>
</comment>
<dbReference type="InterPro" id="IPR036426">
    <property type="entry name" value="Bulb-type_lectin_dom_sf"/>
</dbReference>
<dbReference type="SMART" id="SM00108">
    <property type="entry name" value="B_lectin"/>
    <property type="match status" value="2"/>
</dbReference>
<evidence type="ECO:0000256" key="9">
    <source>
        <dbReference type="ARBA" id="ARBA00022777"/>
    </source>
</evidence>
<dbReference type="SMR" id="A0A1S4C860"/>
<evidence type="ECO:0000256" key="11">
    <source>
        <dbReference type="ARBA" id="ARBA00022989"/>
    </source>
</evidence>
<dbReference type="PROSITE" id="PS50011">
    <property type="entry name" value="PROTEIN_KINASE_DOM"/>
    <property type="match status" value="1"/>
</dbReference>
<dbReference type="GO" id="GO:0016020">
    <property type="term" value="C:membrane"/>
    <property type="evidence" value="ECO:0007669"/>
    <property type="project" value="UniProtKB-SubCell"/>
</dbReference>
<proteinExistence type="inferred from homology"/>
<dbReference type="EC" id="2.7.11.1" evidence="18"/>
<dbReference type="GO" id="GO:0106310">
    <property type="term" value="F:protein serine kinase activity"/>
    <property type="evidence" value="ECO:0007669"/>
    <property type="project" value="RHEA"/>
</dbReference>
<dbReference type="GeneID" id="107816124"/>
<evidence type="ECO:0000256" key="17">
    <source>
        <dbReference type="ARBA" id="ARBA00048679"/>
    </source>
</evidence>
<evidence type="ECO:0000256" key="15">
    <source>
        <dbReference type="ARBA" id="ARBA00023180"/>
    </source>
</evidence>
<dbReference type="GO" id="GO:0030246">
    <property type="term" value="F:carbohydrate binding"/>
    <property type="evidence" value="ECO:0007669"/>
    <property type="project" value="UniProtKB-KW"/>
</dbReference>
<dbReference type="OrthoDB" id="1668230at2759"/>
<dbReference type="InterPro" id="IPR001480">
    <property type="entry name" value="Bulb-type_lectin_dom"/>
</dbReference>
<keyword evidence="3" id="KW-0245">EGF-like domain</keyword>
<dbReference type="PROSITE" id="PS00107">
    <property type="entry name" value="PROTEIN_KINASE_ATP"/>
    <property type="match status" value="1"/>
</dbReference>
<evidence type="ECO:0000313" key="23">
    <source>
        <dbReference type="Proteomes" id="UP000790787"/>
    </source>
</evidence>
<evidence type="ECO:0000256" key="16">
    <source>
        <dbReference type="ARBA" id="ARBA00047899"/>
    </source>
</evidence>
<dbReference type="PROSITE" id="PS50927">
    <property type="entry name" value="BULB_LECTIN"/>
    <property type="match status" value="2"/>
</dbReference>
<dbReference type="GO" id="GO:0005524">
    <property type="term" value="F:ATP binding"/>
    <property type="evidence" value="ECO:0007669"/>
    <property type="project" value="UniProtKB-UniRule"/>
</dbReference>
<comment type="catalytic activity">
    <reaction evidence="16 18">
        <text>L-threonyl-[protein] + ATP = O-phospho-L-threonyl-[protein] + ADP + H(+)</text>
        <dbReference type="Rhea" id="RHEA:46608"/>
        <dbReference type="Rhea" id="RHEA-COMP:11060"/>
        <dbReference type="Rhea" id="RHEA-COMP:11605"/>
        <dbReference type="ChEBI" id="CHEBI:15378"/>
        <dbReference type="ChEBI" id="CHEBI:30013"/>
        <dbReference type="ChEBI" id="CHEBI:30616"/>
        <dbReference type="ChEBI" id="CHEBI:61977"/>
        <dbReference type="ChEBI" id="CHEBI:456216"/>
        <dbReference type="EC" id="2.7.11.1"/>
    </reaction>
</comment>
<keyword evidence="14" id="KW-0675">Receptor</keyword>
<evidence type="ECO:0000259" key="22">
    <source>
        <dbReference type="PROSITE" id="PS50927"/>
    </source>
</evidence>
<keyword evidence="13" id="KW-1015">Disulfide bond</keyword>
<dbReference type="RefSeq" id="XP_016497296.1">
    <property type="nucleotide sequence ID" value="XM_016641810.1"/>
</dbReference>
<evidence type="ECO:0000256" key="14">
    <source>
        <dbReference type="ARBA" id="ARBA00023170"/>
    </source>
</evidence>
<feature type="binding site" evidence="19">
    <location>
        <position position="537"/>
    </location>
    <ligand>
        <name>ATP</name>
        <dbReference type="ChEBI" id="CHEBI:30616"/>
    </ligand>
</feature>
<feature type="domain" description="Bulb-type lectin" evidence="22">
    <location>
        <begin position="38"/>
        <end position="159"/>
    </location>
</feature>
<reference evidence="23" key="1">
    <citation type="journal article" date="2014" name="Nat. Commun.">
        <title>The tobacco genome sequence and its comparison with those of tomato and potato.</title>
        <authorList>
            <person name="Sierro N."/>
            <person name="Battey J.N."/>
            <person name="Ouadi S."/>
            <person name="Bakaher N."/>
            <person name="Bovet L."/>
            <person name="Willig A."/>
            <person name="Goepfert S."/>
            <person name="Peitsch M.C."/>
            <person name="Ivanov N.V."/>
        </authorList>
    </citation>
    <scope>NUCLEOTIDE SEQUENCE [LARGE SCALE GENOMIC DNA]</scope>
</reference>
<dbReference type="FunFam" id="3.30.200.20:FF:000059">
    <property type="entry name" value="S-receptor-like serine/threonine-protein kinase"/>
    <property type="match status" value="1"/>
</dbReference>
<evidence type="ECO:0000256" key="10">
    <source>
        <dbReference type="ARBA" id="ARBA00022840"/>
    </source>
</evidence>
<dbReference type="RefSeq" id="XP_016497296.1">
    <property type="nucleotide sequence ID" value="XM_016641810.2"/>
</dbReference>
<evidence type="ECO:0000256" key="20">
    <source>
        <dbReference type="SAM" id="Phobius"/>
    </source>
</evidence>
<dbReference type="PANTHER" id="PTHR47976">
    <property type="entry name" value="G-TYPE LECTIN S-RECEPTOR-LIKE SERINE/THREONINE-PROTEIN KINASE SD2-5"/>
    <property type="match status" value="1"/>
</dbReference>
<keyword evidence="5 20" id="KW-0812">Transmembrane</keyword>
<comment type="catalytic activity">
    <reaction evidence="17 18">
        <text>L-seryl-[protein] + ATP = O-phospho-L-seryl-[protein] + ADP + H(+)</text>
        <dbReference type="Rhea" id="RHEA:17989"/>
        <dbReference type="Rhea" id="RHEA-COMP:9863"/>
        <dbReference type="Rhea" id="RHEA-COMP:11604"/>
        <dbReference type="ChEBI" id="CHEBI:15378"/>
        <dbReference type="ChEBI" id="CHEBI:29999"/>
        <dbReference type="ChEBI" id="CHEBI:30616"/>
        <dbReference type="ChEBI" id="CHEBI:83421"/>
        <dbReference type="ChEBI" id="CHEBI:456216"/>
        <dbReference type="EC" id="2.7.11.1"/>
    </reaction>
</comment>
<dbReference type="SUPFAM" id="SSF56112">
    <property type="entry name" value="Protein kinase-like (PK-like)"/>
    <property type="match status" value="1"/>
</dbReference>
<keyword evidence="11 20" id="KW-1133">Transmembrane helix</keyword>
<dbReference type="PIRSF" id="PIRSF000641">
    <property type="entry name" value="SRK"/>
    <property type="match status" value="1"/>
</dbReference>
<evidence type="ECO:0000256" key="1">
    <source>
        <dbReference type="ARBA" id="ARBA00004479"/>
    </source>
</evidence>
<dbReference type="PANTHER" id="PTHR47976:SF27">
    <property type="entry name" value="RECEPTOR-LIKE SERINE_THREONINE-PROTEIN KINASE"/>
    <property type="match status" value="1"/>
</dbReference>
<reference evidence="24" key="2">
    <citation type="submission" date="2025-08" db="UniProtKB">
        <authorList>
            <consortium name="RefSeq"/>
        </authorList>
    </citation>
    <scope>IDENTIFICATION</scope>
    <source>
        <tissue evidence="24">Leaf</tissue>
    </source>
</reference>
<evidence type="ECO:0000256" key="8">
    <source>
        <dbReference type="ARBA" id="ARBA00022741"/>
    </source>
</evidence>
<dbReference type="FunFam" id="2.90.10.10:FF:000026">
    <property type="entry name" value="Serine/threonine-protein kinase"/>
    <property type="match status" value="1"/>
</dbReference>
<keyword evidence="8 18" id="KW-0547">Nucleotide-binding</keyword>
<dbReference type="InterPro" id="IPR011009">
    <property type="entry name" value="Kinase-like_dom_sf"/>
</dbReference>
<dbReference type="Pfam" id="PF00069">
    <property type="entry name" value="Pkinase"/>
    <property type="match status" value="1"/>
</dbReference>
<evidence type="ECO:0000256" key="5">
    <source>
        <dbReference type="ARBA" id="ARBA00022692"/>
    </source>
</evidence>
<dbReference type="GO" id="GO:0004672">
    <property type="term" value="F:protein kinase activity"/>
    <property type="evidence" value="ECO:0000318"/>
    <property type="project" value="GO_Central"/>
</dbReference>
<evidence type="ECO:0000256" key="2">
    <source>
        <dbReference type="ARBA" id="ARBA00022527"/>
    </source>
</evidence>
<dbReference type="Gene3D" id="1.10.510.10">
    <property type="entry name" value="Transferase(Phosphotransferase) domain 1"/>
    <property type="match status" value="1"/>
</dbReference>
<dbReference type="GO" id="GO:0004674">
    <property type="term" value="F:protein serine/threonine kinase activity"/>
    <property type="evidence" value="ECO:0007669"/>
    <property type="project" value="UniProtKB-KW"/>
</dbReference>
<dbReference type="PaxDb" id="4097-A0A1S4C860"/>
<keyword evidence="15" id="KW-0325">Glycoprotein</keyword>
<dbReference type="Proteomes" id="UP000790787">
    <property type="component" value="Chromosome 11"/>
</dbReference>
<keyword evidence="23" id="KW-1185">Reference proteome</keyword>